<evidence type="ECO:0000256" key="3">
    <source>
        <dbReference type="PROSITE-ProRule" id="PRU00339"/>
    </source>
</evidence>
<dbReference type="Pfam" id="PF14559">
    <property type="entry name" value="TPR_19"/>
    <property type="match status" value="1"/>
</dbReference>
<dbReference type="Pfam" id="PF13432">
    <property type="entry name" value="TPR_16"/>
    <property type="match status" value="2"/>
</dbReference>
<keyword evidence="2 3" id="KW-0802">TPR repeat</keyword>
<dbReference type="EMBL" id="JAXGFP010000008">
    <property type="protein sequence ID" value="MEG3185107.1"/>
    <property type="molecule type" value="Genomic_DNA"/>
</dbReference>
<dbReference type="InterPro" id="IPR011990">
    <property type="entry name" value="TPR-like_helical_dom_sf"/>
</dbReference>
<dbReference type="Proteomes" id="UP001355056">
    <property type="component" value="Unassembled WGS sequence"/>
</dbReference>
<sequence>MPEALRSFTTLSRLPVVAVLLVLAWPTAALARQRLETAAVEFEPVAPQASTDPVVRALEPLLAAEFAVQSGRLDDAARWYLDAARAAQDVELAERATRIALLAQDNSRAAQALELWREQGGEGVTLLAAEATLALRGNKLRKAREHLVELLQVPGDDGWRQALGVIAGGARDPAQAAKVLEDLIEDGRIPDLLQAWLAFGGLAQRLGQPELAETIVAEVVERFPGEPRVALLRASQLREADRDDEARKVLESVAEQASGDAELRLAMAYEYDALGDLAAASAILARGPQDDQTYALRASLLARAEDKTALVDLYDELRRTASKPDPQRRLLLGQMAEFLERFDEALEWYRGVPGGPQRWPAKLRSANVLHELGRADEAYASLHEVQADAAAPDPTRRDAYLLEAALHEEAGDDEAVMDAFSRGLAAFPDDLEILYARALAWERRDDIARAEADLRKILVIEPESVAALNALGYTLADRTDRYQEALELINRARAADPDNAAIIDSYGWVLYRLGRPEDALGELRRAFALQKDAEIGAHLGEVLWVLGKREEARKYFEQAREIDPDNRALQRALEKTGA</sequence>
<dbReference type="InterPro" id="IPR051012">
    <property type="entry name" value="CellSynth/LPSAsmb/PSIAsmb"/>
</dbReference>
<protein>
    <submittedName>
        <fullName evidence="4">Tetratricopeptide repeat protein</fullName>
    </submittedName>
</protein>
<keyword evidence="1" id="KW-0677">Repeat</keyword>
<proteinExistence type="predicted"/>
<dbReference type="InterPro" id="IPR019734">
    <property type="entry name" value="TPR_rpt"/>
</dbReference>
<dbReference type="Gene3D" id="1.25.40.10">
    <property type="entry name" value="Tetratricopeptide repeat domain"/>
    <property type="match status" value="2"/>
</dbReference>
<dbReference type="PROSITE" id="PS50005">
    <property type="entry name" value="TPR"/>
    <property type="match status" value="1"/>
</dbReference>
<evidence type="ECO:0000313" key="5">
    <source>
        <dbReference type="Proteomes" id="UP001355056"/>
    </source>
</evidence>
<dbReference type="RefSeq" id="WP_332618223.1">
    <property type="nucleotide sequence ID" value="NZ_JAXGFP010000008.1"/>
</dbReference>
<dbReference type="PANTHER" id="PTHR45586">
    <property type="entry name" value="TPR REPEAT-CONTAINING PROTEIN PA4667"/>
    <property type="match status" value="1"/>
</dbReference>
<evidence type="ECO:0000256" key="2">
    <source>
        <dbReference type="ARBA" id="ARBA00022803"/>
    </source>
</evidence>
<evidence type="ECO:0000313" key="4">
    <source>
        <dbReference type="EMBL" id="MEG3185107.1"/>
    </source>
</evidence>
<dbReference type="PANTHER" id="PTHR45586:SF1">
    <property type="entry name" value="LIPOPOLYSACCHARIDE ASSEMBLY PROTEIN B"/>
    <property type="match status" value="1"/>
</dbReference>
<accession>A0ABU7Z1P6</accession>
<comment type="caution">
    <text evidence="4">The sequence shown here is derived from an EMBL/GenBank/DDBJ whole genome shotgun (WGS) entry which is preliminary data.</text>
</comment>
<dbReference type="SMART" id="SM00028">
    <property type="entry name" value="TPR"/>
    <property type="match status" value="5"/>
</dbReference>
<dbReference type="SUPFAM" id="SSF48452">
    <property type="entry name" value="TPR-like"/>
    <property type="match status" value="2"/>
</dbReference>
<keyword evidence="5" id="KW-1185">Reference proteome</keyword>
<gene>
    <name evidence="4" type="ORF">SNE34_13945</name>
</gene>
<reference evidence="4 5" key="1">
    <citation type="journal article" date="2016" name="Int. J. Syst. Evol. Microbiol.">
        <title>Lysobacter erysipheiresistens sp. nov., an antagonist of powdery mildew, isolated from tobacco-cultivated soil.</title>
        <authorList>
            <person name="Xie B."/>
            <person name="Li T."/>
            <person name="Lin X."/>
            <person name="Wang C.J."/>
            <person name="Chen Y.J."/>
            <person name="Liu W.J."/>
            <person name="Zhao Z.W."/>
        </authorList>
    </citation>
    <scope>NUCLEOTIDE SEQUENCE [LARGE SCALE GENOMIC DNA]</scope>
    <source>
        <strain evidence="4 5">RS-LYSO-3</strain>
    </source>
</reference>
<evidence type="ECO:0000256" key="1">
    <source>
        <dbReference type="ARBA" id="ARBA00022737"/>
    </source>
</evidence>
<feature type="repeat" description="TPR" evidence="3">
    <location>
        <begin position="533"/>
        <end position="566"/>
    </location>
</feature>
<name>A0ABU7Z1P6_9GAMM</name>
<organism evidence="4 5">
    <name type="scientific">Novilysobacter erysipheiresistens</name>
    <dbReference type="NCBI Taxonomy" id="1749332"/>
    <lineage>
        <taxon>Bacteria</taxon>
        <taxon>Pseudomonadati</taxon>
        <taxon>Pseudomonadota</taxon>
        <taxon>Gammaproteobacteria</taxon>
        <taxon>Lysobacterales</taxon>
        <taxon>Lysobacteraceae</taxon>
        <taxon>Novilysobacter</taxon>
    </lineage>
</organism>